<evidence type="ECO:0008006" key="3">
    <source>
        <dbReference type="Google" id="ProtNLM"/>
    </source>
</evidence>
<gene>
    <name evidence="1" type="ORF">FA13DRAFT_1726944</name>
</gene>
<organism evidence="1 2">
    <name type="scientific">Coprinellus micaceus</name>
    <name type="common">Glistening ink-cap mushroom</name>
    <name type="synonym">Coprinus micaceus</name>
    <dbReference type="NCBI Taxonomy" id="71717"/>
    <lineage>
        <taxon>Eukaryota</taxon>
        <taxon>Fungi</taxon>
        <taxon>Dikarya</taxon>
        <taxon>Basidiomycota</taxon>
        <taxon>Agaricomycotina</taxon>
        <taxon>Agaricomycetes</taxon>
        <taxon>Agaricomycetidae</taxon>
        <taxon>Agaricales</taxon>
        <taxon>Agaricineae</taxon>
        <taxon>Psathyrellaceae</taxon>
        <taxon>Coprinellus</taxon>
    </lineage>
</organism>
<dbReference type="PANTHER" id="PTHR36423">
    <property type="entry name" value="AFR070WP"/>
    <property type="match status" value="1"/>
</dbReference>
<dbReference type="Gene3D" id="3.30.70.1240">
    <property type="entry name" value="DOPA-like domains"/>
    <property type="match status" value="1"/>
</dbReference>
<proteinExistence type="predicted"/>
<accession>A0A4Y7TRG7</accession>
<dbReference type="AlphaFoldDB" id="A0A4Y7TRG7"/>
<dbReference type="PANTHER" id="PTHR36423:SF2">
    <property type="entry name" value="AFR070WP"/>
    <property type="match status" value="1"/>
</dbReference>
<sequence length="192" mass="21739">MSTTTYDPNFPYPSPLRVYDPEFLQQNPLDSEARNPDGKSLVNPPTGKLSEAYEAFPEPIVKTNNGFDFHIYYMSNSPGEAKFAEELHERIRREFPELRVYRFWDKPVGPHPVPMFEVNVFTPHQTGAFFSWLAINRGPLSVLIHPNTDDALKDHTELATWMGKPWPLNITLLTMALRGTGAHAGTPAASRN</sequence>
<dbReference type="SUPFAM" id="SSF143410">
    <property type="entry name" value="DOPA-like"/>
    <property type="match status" value="1"/>
</dbReference>
<dbReference type="STRING" id="71717.A0A4Y7TRG7"/>
<evidence type="ECO:0000313" key="2">
    <source>
        <dbReference type="Proteomes" id="UP000298030"/>
    </source>
</evidence>
<protein>
    <recommendedName>
        <fullName evidence="3">Dopa 4,5-dioxygenase</fullName>
    </recommendedName>
</protein>
<dbReference type="Proteomes" id="UP000298030">
    <property type="component" value="Unassembled WGS sequence"/>
</dbReference>
<dbReference type="InterPro" id="IPR014980">
    <property type="entry name" value="DOPA_dioxygen"/>
</dbReference>
<keyword evidence="2" id="KW-1185">Reference proteome</keyword>
<evidence type="ECO:0000313" key="1">
    <source>
        <dbReference type="EMBL" id="TEB36581.1"/>
    </source>
</evidence>
<dbReference type="InterPro" id="IPR023389">
    <property type="entry name" value="DOPA-like_sf"/>
</dbReference>
<comment type="caution">
    <text evidence="1">The sequence shown here is derived from an EMBL/GenBank/DDBJ whole genome shotgun (WGS) entry which is preliminary data.</text>
</comment>
<dbReference type="EMBL" id="QPFP01000005">
    <property type="protein sequence ID" value="TEB36581.1"/>
    <property type="molecule type" value="Genomic_DNA"/>
</dbReference>
<dbReference type="OrthoDB" id="9970095at2759"/>
<reference evidence="1 2" key="1">
    <citation type="journal article" date="2019" name="Nat. Ecol. Evol.">
        <title>Megaphylogeny resolves global patterns of mushroom evolution.</title>
        <authorList>
            <person name="Varga T."/>
            <person name="Krizsan K."/>
            <person name="Foldi C."/>
            <person name="Dima B."/>
            <person name="Sanchez-Garcia M."/>
            <person name="Sanchez-Ramirez S."/>
            <person name="Szollosi G.J."/>
            <person name="Szarkandi J.G."/>
            <person name="Papp V."/>
            <person name="Albert L."/>
            <person name="Andreopoulos W."/>
            <person name="Angelini C."/>
            <person name="Antonin V."/>
            <person name="Barry K.W."/>
            <person name="Bougher N.L."/>
            <person name="Buchanan P."/>
            <person name="Buyck B."/>
            <person name="Bense V."/>
            <person name="Catcheside P."/>
            <person name="Chovatia M."/>
            <person name="Cooper J."/>
            <person name="Damon W."/>
            <person name="Desjardin D."/>
            <person name="Finy P."/>
            <person name="Geml J."/>
            <person name="Haridas S."/>
            <person name="Hughes K."/>
            <person name="Justo A."/>
            <person name="Karasinski D."/>
            <person name="Kautmanova I."/>
            <person name="Kiss B."/>
            <person name="Kocsube S."/>
            <person name="Kotiranta H."/>
            <person name="LaButti K.M."/>
            <person name="Lechner B.E."/>
            <person name="Liimatainen K."/>
            <person name="Lipzen A."/>
            <person name="Lukacs Z."/>
            <person name="Mihaltcheva S."/>
            <person name="Morgado L.N."/>
            <person name="Niskanen T."/>
            <person name="Noordeloos M.E."/>
            <person name="Ohm R.A."/>
            <person name="Ortiz-Santana B."/>
            <person name="Ovrebo C."/>
            <person name="Racz N."/>
            <person name="Riley R."/>
            <person name="Savchenko A."/>
            <person name="Shiryaev A."/>
            <person name="Soop K."/>
            <person name="Spirin V."/>
            <person name="Szebenyi C."/>
            <person name="Tomsovsky M."/>
            <person name="Tulloss R.E."/>
            <person name="Uehling J."/>
            <person name="Grigoriev I.V."/>
            <person name="Vagvolgyi C."/>
            <person name="Papp T."/>
            <person name="Martin F.M."/>
            <person name="Miettinen O."/>
            <person name="Hibbett D.S."/>
            <person name="Nagy L.G."/>
        </authorList>
    </citation>
    <scope>NUCLEOTIDE SEQUENCE [LARGE SCALE GENOMIC DNA]</scope>
    <source>
        <strain evidence="1 2">FP101781</strain>
    </source>
</reference>
<dbReference type="Pfam" id="PF08883">
    <property type="entry name" value="DOPA_dioxygen"/>
    <property type="match status" value="1"/>
</dbReference>
<name>A0A4Y7TRG7_COPMI</name>